<dbReference type="GO" id="GO:0005737">
    <property type="term" value="C:cytoplasm"/>
    <property type="evidence" value="ECO:0007669"/>
    <property type="project" value="UniProtKB-SubCell"/>
</dbReference>
<evidence type="ECO:0000313" key="12">
    <source>
        <dbReference type="Proteomes" id="UP000232323"/>
    </source>
</evidence>
<evidence type="ECO:0000256" key="8">
    <source>
        <dbReference type="SAM" id="MobiDB-lite"/>
    </source>
</evidence>
<dbReference type="Pfam" id="PF22600">
    <property type="entry name" value="MTPAP-like_central"/>
    <property type="match status" value="1"/>
</dbReference>
<feature type="domain" description="PAP-associated" evidence="9">
    <location>
        <begin position="533"/>
        <end position="592"/>
    </location>
</feature>
<evidence type="ECO:0000313" key="11">
    <source>
        <dbReference type="EMBL" id="GAX84867.1"/>
    </source>
</evidence>
<proteinExistence type="predicted"/>
<comment type="cofactor">
    <cofactor evidence="1">
        <name>Mn(2+)</name>
        <dbReference type="ChEBI" id="CHEBI:29035"/>
    </cofactor>
</comment>
<evidence type="ECO:0000256" key="6">
    <source>
        <dbReference type="ARBA" id="ARBA00022723"/>
    </source>
</evidence>
<reference evidence="11 12" key="1">
    <citation type="submission" date="2017-08" db="EMBL/GenBank/DDBJ databases">
        <title>Acidophilic green algal genome provides insights into adaptation to an acidic environment.</title>
        <authorList>
            <person name="Hirooka S."/>
            <person name="Hirose Y."/>
            <person name="Kanesaki Y."/>
            <person name="Higuchi S."/>
            <person name="Fujiwara T."/>
            <person name="Onuma R."/>
            <person name="Era A."/>
            <person name="Ohbayashi R."/>
            <person name="Uzuka A."/>
            <person name="Nozaki H."/>
            <person name="Yoshikawa H."/>
            <person name="Miyagishima S.Y."/>
        </authorList>
    </citation>
    <scope>NUCLEOTIDE SEQUENCE [LARGE SCALE GENOMIC DNA]</scope>
    <source>
        <strain evidence="11 12">NIES-2499</strain>
    </source>
</reference>
<evidence type="ECO:0000256" key="2">
    <source>
        <dbReference type="ARBA" id="ARBA00001946"/>
    </source>
</evidence>
<comment type="cofactor">
    <cofactor evidence="2">
        <name>Mg(2+)</name>
        <dbReference type="ChEBI" id="CHEBI:18420"/>
    </cofactor>
</comment>
<keyword evidence="6" id="KW-0479">Metal-binding</keyword>
<keyword evidence="4" id="KW-0963">Cytoplasm</keyword>
<organism evidence="11 12">
    <name type="scientific">Chlamydomonas eustigma</name>
    <dbReference type="NCBI Taxonomy" id="1157962"/>
    <lineage>
        <taxon>Eukaryota</taxon>
        <taxon>Viridiplantae</taxon>
        <taxon>Chlorophyta</taxon>
        <taxon>core chlorophytes</taxon>
        <taxon>Chlorophyceae</taxon>
        <taxon>CS clade</taxon>
        <taxon>Chlamydomonadales</taxon>
        <taxon>Chlamydomonadaceae</taxon>
        <taxon>Chlamydomonas</taxon>
    </lineage>
</organism>
<name>A0A250XP66_9CHLO</name>
<gene>
    <name evidence="11" type="ORF">CEUSTIGMA_g12288.t1</name>
</gene>
<keyword evidence="5" id="KW-0808">Transferase</keyword>
<dbReference type="PANTHER" id="PTHR12271">
    <property type="entry name" value="POLY A POLYMERASE CID PAP -RELATED"/>
    <property type="match status" value="1"/>
</dbReference>
<dbReference type="SUPFAM" id="SSF81301">
    <property type="entry name" value="Nucleotidyltransferase"/>
    <property type="match status" value="1"/>
</dbReference>
<dbReference type="Gene3D" id="1.10.1410.10">
    <property type="match status" value="2"/>
</dbReference>
<dbReference type="AlphaFoldDB" id="A0A250XP66"/>
<evidence type="ECO:0000256" key="7">
    <source>
        <dbReference type="ARBA" id="ARBA00022842"/>
    </source>
</evidence>
<comment type="caution">
    <text evidence="11">The sequence shown here is derived from an EMBL/GenBank/DDBJ whole genome shotgun (WGS) entry which is preliminary data.</text>
</comment>
<dbReference type="InterPro" id="IPR043519">
    <property type="entry name" value="NT_sf"/>
</dbReference>
<dbReference type="CDD" id="cd05402">
    <property type="entry name" value="NT_PAP_TUTase"/>
    <property type="match status" value="1"/>
</dbReference>
<sequence length="632" mass="69508">MHGGLIHHPQHAASPAKGNPHDRQQIHQSLASKSSQGAAASTLTGFFQPAPPPERHPAAELSGVNYHDVMTSLQAGMMRTTIQDQHHPTSSMLPGTPPPPPRRVSHSSSIASSTPFVAEGTSGQRTSRHGSPAPPPPPGSRMTPVTAGAQRVRNKTPLTARRNAPRQPTCRASLDVLNRQLVQLAEELSPSNEERRRHQATLEVVRALLIKEWPHAKVHLFGSAANGLSVRNSTDIDVCLEILDVEENQGKFVERLGEIFTDAGMDSVKAISHARVPVCKAKCEGISFDVTVNNMLALVNTKMLKDYTDLDPRLRQLVFLVKWWAKRRRVNDSYRGTLSSYAYVLMCINLLQRRDPPILPVLQSLLPSDTSTVTVVSAEQQEISDWAETETGMSAEAVLSTSETLNSGEDKRPGTDRKSSMMMMNSARMSETFEIKEEKGGGTLTELSAAGPPEGSSGCYEQLPSRTTSDAAKKSASSEFLVSRISMGCSPAEVQPGVSTASVYRKQVGPWRCEFYDDIKSMVSFGSGNKECLAELLVAFFDYWAFRHDYPNMAVSIRIPGGLMTKAEKKWTIRQGSERHLVCIEDPFELSHDLGRTIDRDSVGGLRREFERAALVLANEEDPVTLLFQEYL</sequence>
<evidence type="ECO:0000256" key="3">
    <source>
        <dbReference type="ARBA" id="ARBA00004496"/>
    </source>
</evidence>
<keyword evidence="12" id="KW-1185">Reference proteome</keyword>
<feature type="region of interest" description="Disordered" evidence="8">
    <location>
        <begin position="1"/>
        <end position="59"/>
    </location>
</feature>
<dbReference type="GO" id="GO:0046872">
    <property type="term" value="F:metal ion binding"/>
    <property type="evidence" value="ECO:0007669"/>
    <property type="project" value="UniProtKB-KW"/>
</dbReference>
<protein>
    <submittedName>
        <fullName evidence="11">Uncharacterized protein</fullName>
    </submittedName>
</protein>
<dbReference type="GO" id="GO:0016779">
    <property type="term" value="F:nucleotidyltransferase activity"/>
    <property type="evidence" value="ECO:0007669"/>
    <property type="project" value="TreeGrafter"/>
</dbReference>
<dbReference type="STRING" id="1157962.A0A250XP66"/>
<dbReference type="InterPro" id="IPR002058">
    <property type="entry name" value="PAP_assoc"/>
</dbReference>
<evidence type="ECO:0000259" key="10">
    <source>
        <dbReference type="Pfam" id="PF22600"/>
    </source>
</evidence>
<feature type="domain" description="Poly(A) RNA polymerase mitochondrial-like central palm" evidence="10">
    <location>
        <begin position="177"/>
        <end position="308"/>
    </location>
</feature>
<dbReference type="Proteomes" id="UP000232323">
    <property type="component" value="Unassembled WGS sequence"/>
</dbReference>
<dbReference type="PANTHER" id="PTHR12271:SF40">
    <property type="entry name" value="POLY(A) RNA POLYMERASE GLD2"/>
    <property type="match status" value="1"/>
</dbReference>
<feature type="region of interest" description="Disordered" evidence="8">
    <location>
        <begin position="83"/>
        <end position="146"/>
    </location>
</feature>
<dbReference type="EMBL" id="BEGY01000138">
    <property type="protein sequence ID" value="GAX84867.1"/>
    <property type="molecule type" value="Genomic_DNA"/>
</dbReference>
<dbReference type="Gene3D" id="3.30.460.10">
    <property type="entry name" value="Beta Polymerase, domain 2"/>
    <property type="match status" value="1"/>
</dbReference>
<dbReference type="GO" id="GO:0031123">
    <property type="term" value="P:RNA 3'-end processing"/>
    <property type="evidence" value="ECO:0007669"/>
    <property type="project" value="TreeGrafter"/>
</dbReference>
<dbReference type="SUPFAM" id="SSF81631">
    <property type="entry name" value="PAP/OAS1 substrate-binding domain"/>
    <property type="match status" value="1"/>
</dbReference>
<comment type="subcellular location">
    <subcellularLocation>
        <location evidence="3">Cytoplasm</location>
    </subcellularLocation>
</comment>
<evidence type="ECO:0000256" key="4">
    <source>
        <dbReference type="ARBA" id="ARBA00022490"/>
    </source>
</evidence>
<feature type="compositionally biased region" description="Polar residues" evidence="8">
    <location>
        <begin position="26"/>
        <end position="45"/>
    </location>
</feature>
<feature type="region of interest" description="Disordered" evidence="8">
    <location>
        <begin position="399"/>
        <end position="422"/>
    </location>
</feature>
<evidence type="ECO:0000256" key="1">
    <source>
        <dbReference type="ARBA" id="ARBA00001936"/>
    </source>
</evidence>
<dbReference type="InterPro" id="IPR054708">
    <property type="entry name" value="MTPAP-like_central"/>
</dbReference>
<evidence type="ECO:0000256" key="5">
    <source>
        <dbReference type="ARBA" id="ARBA00022679"/>
    </source>
</evidence>
<accession>A0A250XP66</accession>
<evidence type="ECO:0000259" key="9">
    <source>
        <dbReference type="Pfam" id="PF03828"/>
    </source>
</evidence>
<dbReference type="OrthoDB" id="407432at2759"/>
<keyword evidence="7" id="KW-0460">Magnesium</keyword>
<dbReference type="Pfam" id="PF03828">
    <property type="entry name" value="PAP_assoc"/>
    <property type="match status" value="1"/>
</dbReference>
<feature type="compositionally biased region" description="Basic and acidic residues" evidence="8">
    <location>
        <begin position="408"/>
        <end position="419"/>
    </location>
</feature>